<gene>
    <name evidence="1" type="ORF">BJX68DRAFT_271929</name>
</gene>
<name>A0ABR4JJX0_9EURO</name>
<evidence type="ECO:0000313" key="2">
    <source>
        <dbReference type="Proteomes" id="UP001610444"/>
    </source>
</evidence>
<reference evidence="1 2" key="1">
    <citation type="submission" date="2024-07" db="EMBL/GenBank/DDBJ databases">
        <title>Section-level genome sequencing and comparative genomics of Aspergillus sections Usti and Cavernicolus.</title>
        <authorList>
            <consortium name="Lawrence Berkeley National Laboratory"/>
            <person name="Nybo J.L."/>
            <person name="Vesth T.C."/>
            <person name="Theobald S."/>
            <person name="Frisvad J.C."/>
            <person name="Larsen T.O."/>
            <person name="Kjaerboelling I."/>
            <person name="Rothschild-Mancinelli K."/>
            <person name="Lyhne E.K."/>
            <person name="Kogle M.E."/>
            <person name="Barry K."/>
            <person name="Clum A."/>
            <person name="Na H."/>
            <person name="Ledsgaard L."/>
            <person name="Lin J."/>
            <person name="Lipzen A."/>
            <person name="Kuo A."/>
            <person name="Riley R."/>
            <person name="Mondo S."/>
            <person name="LaButti K."/>
            <person name="Haridas S."/>
            <person name="Pangalinan J."/>
            <person name="Salamov A.A."/>
            <person name="Simmons B.A."/>
            <person name="Magnuson J.K."/>
            <person name="Chen J."/>
            <person name="Drula E."/>
            <person name="Henrissat B."/>
            <person name="Wiebenga A."/>
            <person name="Lubbers R.J."/>
            <person name="Gomes A.C."/>
            <person name="Macurrencykelacurrency M.R."/>
            <person name="Stajich J."/>
            <person name="Grigoriev I.V."/>
            <person name="Mortensen U.H."/>
            <person name="De vries R.P."/>
            <person name="Baker S.E."/>
            <person name="Andersen M.R."/>
        </authorList>
    </citation>
    <scope>NUCLEOTIDE SEQUENCE [LARGE SCALE GENOMIC DNA]</scope>
    <source>
        <strain evidence="1 2">CBS 756.74</strain>
    </source>
</reference>
<dbReference type="Proteomes" id="UP001610444">
    <property type="component" value="Unassembled WGS sequence"/>
</dbReference>
<keyword evidence="2" id="KW-1185">Reference proteome</keyword>
<proteinExistence type="predicted"/>
<sequence>MDNPRLRYLLDELSSEPDPAMLNAHPHQPAPGLSKKEHALLRTCIIVCWILAYLLDDRVPWSEETLEELVGQLGEASSKTNRATWVKHNPEANGFVAVMGSAMVDDVNRRAYFLSRESCIASSMRDTRPSRYVAAWYCYRWLKRRWLARRAGLGLGVSLQADIGCLDYLRTMIEAGFSGVSGVDQVYF</sequence>
<dbReference type="RefSeq" id="XP_070893767.1">
    <property type="nucleotide sequence ID" value="XM_071047074.1"/>
</dbReference>
<organism evidence="1 2">
    <name type="scientific">Aspergillus pseudodeflectus</name>
    <dbReference type="NCBI Taxonomy" id="176178"/>
    <lineage>
        <taxon>Eukaryota</taxon>
        <taxon>Fungi</taxon>
        <taxon>Dikarya</taxon>
        <taxon>Ascomycota</taxon>
        <taxon>Pezizomycotina</taxon>
        <taxon>Eurotiomycetes</taxon>
        <taxon>Eurotiomycetidae</taxon>
        <taxon>Eurotiales</taxon>
        <taxon>Aspergillaceae</taxon>
        <taxon>Aspergillus</taxon>
        <taxon>Aspergillus subgen. Nidulantes</taxon>
    </lineage>
</organism>
<accession>A0ABR4JJX0</accession>
<evidence type="ECO:0000313" key="1">
    <source>
        <dbReference type="EMBL" id="KAL2839879.1"/>
    </source>
</evidence>
<protein>
    <submittedName>
        <fullName evidence="1">Uncharacterized protein</fullName>
    </submittedName>
</protein>
<comment type="caution">
    <text evidence="1">The sequence shown here is derived from an EMBL/GenBank/DDBJ whole genome shotgun (WGS) entry which is preliminary data.</text>
</comment>
<dbReference type="EMBL" id="JBFXLR010000070">
    <property type="protein sequence ID" value="KAL2839879.1"/>
    <property type="molecule type" value="Genomic_DNA"/>
</dbReference>
<dbReference type="GeneID" id="98162238"/>